<dbReference type="GO" id="GO:0016301">
    <property type="term" value="F:kinase activity"/>
    <property type="evidence" value="ECO:0007669"/>
    <property type="project" value="UniProtKB-KW"/>
</dbReference>
<evidence type="ECO:0000256" key="4">
    <source>
        <dbReference type="SAM" id="MobiDB-lite"/>
    </source>
</evidence>
<keyword evidence="5" id="KW-0472">Membrane</keyword>
<accession>A0ABR6EFJ2</accession>
<reference evidence="8" key="1">
    <citation type="journal article" date="2020" name="Syst. Appl. Microbiol.">
        <title>Streptomyces alkaliterrae sp. nov., isolated from an alkaline soil, and emended descriptions of Streptomyces alkaliphilus, Streptomyces calidiresistens and Streptomyces durbertensis.</title>
        <authorList>
            <person name="Swiecimska M."/>
            <person name="Golinska P."/>
            <person name="Nouioui I."/>
            <person name="Wypij M."/>
            <person name="Rai M."/>
            <person name="Sangal V."/>
            <person name="Goodfellow M."/>
        </authorList>
    </citation>
    <scope>NUCLEOTIDE SEQUENCE [LARGE SCALE GENOMIC DNA]</scope>
    <source>
        <strain evidence="8">DSM 104538</strain>
    </source>
</reference>
<evidence type="ECO:0000256" key="3">
    <source>
        <dbReference type="ARBA" id="ARBA00023012"/>
    </source>
</evidence>
<protein>
    <submittedName>
        <fullName evidence="7">Sensor histidine kinase</fullName>
    </submittedName>
</protein>
<dbReference type="Gene3D" id="1.20.5.1930">
    <property type="match status" value="1"/>
</dbReference>
<sequence>MSARSLDNWWRRHSNADRVEMYTRWSLCSFGLAEVVLAATLVGAAGPGWAAAALLALYSAHALTVAVCCHHSLNWLLGRRTRPHRWQAATAATTTLLAATLLGVRALDRSEDPSVFAALLALALANGMMALLLHVPALRSVGLVLLLCLGVGMAVYLVSGSGLEAVAFAVACASGTLGLALTGRVSAWMLGVMLELDAGRHAQARLAVAEERLRFGRDLHDVLGRNLTVIALKSELAVQLAQRGRPEAVAQMVEVQEVTRQSQRELRDVVRGYREAGLRNELAGAGSVLRAAGIDCVSDAERVERLPAAAQSALGWVVREATTNVLRHSDASRCEITLRITEDGAGAYDPGADGSGEAGGRPAAAVLAVRNNGARGNRTGGGSGLAGLRERLAGVGGTLTTTTGSEDGEEMFVLRATVPLNDGAPAREPAGVDAPARTRAHTRADAGPRVGAEEVAG</sequence>
<keyword evidence="1" id="KW-0808">Transferase</keyword>
<feature type="transmembrane region" description="Helical" evidence="5">
    <location>
        <begin position="113"/>
        <end position="133"/>
    </location>
</feature>
<dbReference type="EMBL" id="WMLF01000095">
    <property type="protein sequence ID" value="MBB1243735.1"/>
    <property type="molecule type" value="Genomic_DNA"/>
</dbReference>
<name>A0ABR6EFJ2_9ACTN</name>
<feature type="region of interest" description="Disordered" evidence="4">
    <location>
        <begin position="420"/>
        <end position="457"/>
    </location>
</feature>
<dbReference type="PANTHER" id="PTHR24421:SF63">
    <property type="entry name" value="SENSOR HISTIDINE KINASE DESK"/>
    <property type="match status" value="1"/>
</dbReference>
<dbReference type="Pfam" id="PF07730">
    <property type="entry name" value="HisKA_3"/>
    <property type="match status" value="1"/>
</dbReference>
<keyword evidence="2 7" id="KW-0418">Kinase</keyword>
<dbReference type="InterPro" id="IPR011712">
    <property type="entry name" value="Sig_transdc_His_kin_sub3_dim/P"/>
</dbReference>
<keyword evidence="5" id="KW-1133">Transmembrane helix</keyword>
<evidence type="ECO:0000256" key="1">
    <source>
        <dbReference type="ARBA" id="ARBA00022679"/>
    </source>
</evidence>
<keyword evidence="5" id="KW-0812">Transmembrane</keyword>
<feature type="transmembrane region" description="Helical" evidence="5">
    <location>
        <begin position="21"/>
        <end position="43"/>
    </location>
</feature>
<keyword evidence="3" id="KW-0902">Two-component regulatory system</keyword>
<evidence type="ECO:0000256" key="5">
    <source>
        <dbReference type="SAM" id="Phobius"/>
    </source>
</evidence>
<dbReference type="InterPro" id="IPR050482">
    <property type="entry name" value="Sensor_HK_TwoCompSys"/>
</dbReference>
<comment type="caution">
    <text evidence="7">The sequence shown here is derived from an EMBL/GenBank/DDBJ whole genome shotgun (WGS) entry which is preliminary data.</text>
</comment>
<feature type="transmembrane region" description="Helical" evidence="5">
    <location>
        <begin position="165"/>
        <end position="183"/>
    </location>
</feature>
<dbReference type="Gene3D" id="3.30.565.10">
    <property type="entry name" value="Histidine kinase-like ATPase, C-terminal domain"/>
    <property type="match status" value="1"/>
</dbReference>
<dbReference type="Proteomes" id="UP000766698">
    <property type="component" value="Unassembled WGS sequence"/>
</dbReference>
<dbReference type="InterPro" id="IPR036890">
    <property type="entry name" value="HATPase_C_sf"/>
</dbReference>
<evidence type="ECO:0000313" key="8">
    <source>
        <dbReference type="Proteomes" id="UP000766698"/>
    </source>
</evidence>
<feature type="domain" description="Signal transduction histidine kinase subgroup 3 dimerisation and phosphoacceptor" evidence="6">
    <location>
        <begin position="211"/>
        <end position="277"/>
    </location>
</feature>
<dbReference type="PANTHER" id="PTHR24421">
    <property type="entry name" value="NITRATE/NITRITE SENSOR PROTEIN NARX-RELATED"/>
    <property type="match status" value="1"/>
</dbReference>
<evidence type="ECO:0000256" key="2">
    <source>
        <dbReference type="ARBA" id="ARBA00022777"/>
    </source>
</evidence>
<feature type="transmembrane region" description="Helical" evidence="5">
    <location>
        <begin position="49"/>
        <end position="76"/>
    </location>
</feature>
<gene>
    <name evidence="7" type="ORF">GL263_09205</name>
</gene>
<evidence type="ECO:0000259" key="6">
    <source>
        <dbReference type="Pfam" id="PF07730"/>
    </source>
</evidence>
<dbReference type="RefSeq" id="WP_182855113.1">
    <property type="nucleotide sequence ID" value="NZ_WMLF01000095.1"/>
</dbReference>
<organism evidence="7 8">
    <name type="scientific">Streptomyces durbertensis</name>
    <dbReference type="NCBI Taxonomy" id="2448886"/>
    <lineage>
        <taxon>Bacteria</taxon>
        <taxon>Bacillati</taxon>
        <taxon>Actinomycetota</taxon>
        <taxon>Actinomycetes</taxon>
        <taxon>Kitasatosporales</taxon>
        <taxon>Streptomycetaceae</taxon>
        <taxon>Streptomyces</taxon>
    </lineage>
</organism>
<evidence type="ECO:0000313" key="7">
    <source>
        <dbReference type="EMBL" id="MBB1243735.1"/>
    </source>
</evidence>
<feature type="transmembrane region" description="Helical" evidence="5">
    <location>
        <begin position="140"/>
        <end position="159"/>
    </location>
</feature>
<keyword evidence="8" id="KW-1185">Reference proteome</keyword>
<proteinExistence type="predicted"/>